<accession>A0A7G9YXH4</accession>
<proteinExistence type="predicted"/>
<protein>
    <recommendedName>
        <fullName evidence="1">Nucleotide modification associated domain-containing protein</fullName>
    </recommendedName>
</protein>
<sequence>MEEYNEIFKEVLNEIRELMIAKNADYGDSWRKMRLPSITDQIIVKAYRIRKLEESKEPPKISEGVEAEYKDIINYCIFALIKLREEKERRRKE</sequence>
<evidence type="ECO:0000259" key="1">
    <source>
        <dbReference type="Pfam" id="PF07659"/>
    </source>
</evidence>
<name>A0A7G9YXH4_9EURY</name>
<dbReference type="AlphaFoldDB" id="A0A7G9YXH4"/>
<reference evidence="2" key="1">
    <citation type="submission" date="2020-06" db="EMBL/GenBank/DDBJ databases">
        <title>Unique genomic features of the anaerobic methanotrophic archaea.</title>
        <authorList>
            <person name="Chadwick G.L."/>
            <person name="Skennerton C.T."/>
            <person name="Laso-Perez R."/>
            <person name="Leu A.O."/>
            <person name="Speth D.R."/>
            <person name="Yu H."/>
            <person name="Morgan-Lang C."/>
            <person name="Hatzenpichler R."/>
            <person name="Goudeau D."/>
            <person name="Malmstrom R."/>
            <person name="Brazelton W.J."/>
            <person name="Woyke T."/>
            <person name="Hallam S.J."/>
            <person name="Tyson G.W."/>
            <person name="Wegener G."/>
            <person name="Boetius A."/>
            <person name="Orphan V."/>
        </authorList>
    </citation>
    <scope>NUCLEOTIDE SEQUENCE</scope>
</reference>
<gene>
    <name evidence="2" type="ORF">JLLPAJDC_00018</name>
</gene>
<dbReference type="Pfam" id="PF07659">
    <property type="entry name" value="DUF1599"/>
    <property type="match status" value="1"/>
</dbReference>
<dbReference type="EMBL" id="MT631519">
    <property type="protein sequence ID" value="QNO52708.1"/>
    <property type="molecule type" value="Genomic_DNA"/>
</dbReference>
<evidence type="ECO:0000313" key="2">
    <source>
        <dbReference type="EMBL" id="QNO52708.1"/>
    </source>
</evidence>
<organism evidence="2">
    <name type="scientific">Candidatus Methanophagaceae archaeon ANME-1 ERB6</name>
    <dbReference type="NCBI Taxonomy" id="2759912"/>
    <lineage>
        <taxon>Archaea</taxon>
        <taxon>Methanobacteriati</taxon>
        <taxon>Methanobacteriota</taxon>
        <taxon>Stenosarchaea group</taxon>
        <taxon>Methanomicrobia</taxon>
        <taxon>Candidatus Methanophagales</taxon>
        <taxon>Candidatus Methanophagaceae</taxon>
    </lineage>
</organism>
<feature type="domain" description="Nucleotide modification associated" evidence="1">
    <location>
        <begin position="22"/>
        <end position="83"/>
    </location>
</feature>
<dbReference type="InterPro" id="IPR011630">
    <property type="entry name" value="DUF1599"/>
</dbReference>